<dbReference type="EMBL" id="AZMM01001607">
    <property type="protein sequence ID" value="ETJ44375.1"/>
    <property type="molecule type" value="Genomic_DNA"/>
</dbReference>
<evidence type="ECO:0000313" key="2">
    <source>
        <dbReference type="EMBL" id="ETJ44375.1"/>
    </source>
</evidence>
<feature type="domain" description="Trimeric autotransporter adhesin YadA-like stalk" evidence="1">
    <location>
        <begin position="54"/>
        <end position="82"/>
    </location>
</feature>
<proteinExistence type="predicted"/>
<feature type="non-terminal residue" evidence="2">
    <location>
        <position position="95"/>
    </location>
</feature>
<dbReference type="AlphaFoldDB" id="W1YRK7"/>
<organism evidence="2">
    <name type="scientific">human gut metagenome</name>
    <dbReference type="NCBI Taxonomy" id="408170"/>
    <lineage>
        <taxon>unclassified sequences</taxon>
        <taxon>metagenomes</taxon>
        <taxon>organismal metagenomes</taxon>
    </lineage>
</organism>
<evidence type="ECO:0000259" key="1">
    <source>
        <dbReference type="Pfam" id="PF05662"/>
    </source>
</evidence>
<dbReference type="SUPFAM" id="SSF101967">
    <property type="entry name" value="Adhesin YadA, collagen-binding domain"/>
    <property type="match status" value="1"/>
</dbReference>
<reference evidence="2" key="1">
    <citation type="submission" date="2013-12" db="EMBL/GenBank/DDBJ databases">
        <title>A Varibaculum cambriense genome reconstructed from a premature infant gut community with otherwise low bacterial novelty that shifts toward anaerobic metabolism during the third week of life.</title>
        <authorList>
            <person name="Brown C.T."/>
            <person name="Sharon I."/>
            <person name="Thomas B.C."/>
            <person name="Castelle C.J."/>
            <person name="Morowitz M.J."/>
            <person name="Banfield J.F."/>
        </authorList>
    </citation>
    <scope>NUCLEOTIDE SEQUENCE</scope>
</reference>
<protein>
    <recommendedName>
        <fullName evidence="1">Trimeric autotransporter adhesin YadA-like stalk domain-containing protein</fullName>
    </recommendedName>
</protein>
<dbReference type="Pfam" id="PF05662">
    <property type="entry name" value="YadA_stalk"/>
    <property type="match status" value="1"/>
</dbReference>
<name>W1YRK7_9ZZZZ</name>
<accession>W1YRK7</accession>
<dbReference type="Gene3D" id="2.150.10.10">
    <property type="entry name" value="Serralysin-like metalloprotease, C-terminal"/>
    <property type="match status" value="1"/>
</dbReference>
<dbReference type="InterPro" id="IPR008635">
    <property type="entry name" value="Coiled_stalk_dom"/>
</dbReference>
<dbReference type="GO" id="GO:0019867">
    <property type="term" value="C:outer membrane"/>
    <property type="evidence" value="ECO:0007669"/>
    <property type="project" value="InterPro"/>
</dbReference>
<gene>
    <name evidence="2" type="ORF">Q604_UNBC01607G0001</name>
</gene>
<dbReference type="InterPro" id="IPR011049">
    <property type="entry name" value="Serralysin-like_metalloprot_C"/>
</dbReference>
<feature type="non-terminal residue" evidence="2">
    <location>
        <position position="1"/>
    </location>
</feature>
<comment type="caution">
    <text evidence="2">The sequence shown here is derived from an EMBL/GenBank/DDBJ whole genome shotgun (WGS) entry which is preliminary data.</text>
</comment>
<sequence length="95" mass="9530">GGVALGYKSNATVDKGAAGYDISTKAASTDTSSTWKATASAVSVGDVANDVTRQITSVAAGTNDTDAVNVAQLKKVETKISTVEADAKKHTTVVA</sequence>